<keyword evidence="3" id="KW-0808">Transferase</keyword>
<keyword evidence="12" id="KW-1185">Reference proteome</keyword>
<dbReference type="InterPro" id="IPR011009">
    <property type="entry name" value="Kinase-like_dom_sf"/>
</dbReference>
<evidence type="ECO:0000313" key="11">
    <source>
        <dbReference type="EMBL" id="MBG6093392.1"/>
    </source>
</evidence>
<dbReference type="PANTHER" id="PTHR43289">
    <property type="entry name" value="MITOGEN-ACTIVATED PROTEIN KINASE KINASE KINASE 20-RELATED"/>
    <property type="match status" value="1"/>
</dbReference>
<name>A0A931GN52_9ACTN</name>
<sequence length="726" mass="74375">MSFPPTVGRYRIERVLGSGAFASVWLGHDDALDSMVAIKVLSGSLLDDLDVRNRFLEEARILRRADSARLVRVHDIGELPDGRPYFVMSYADRGTLADRMRDRPLPVAEALVLAEEIAYGVEVINTLGVIHRDLKPSNVLFQSAPDGRERLLIADLGLAKALAHASGAFTLPVGTPGYMSPEQARFGGGLDVRADVYGLGALVFHMLTGRAPGPPPVRVAPSSLREGLPAAFDGVVLRALEVERERRWPTAQAFAEALSTLRPTVMPGAAAPARGGQPPPPLPTVQDGFYPAAASSYGPPHPAHPGGTGSPGSTGGPGGTGDPDASQLSTREDPPGSEDASRTSQMSPPPDQGPRTVLDGFDGDQTMVDGPGGGRYPAPAPQPSPPSAQPPPSGLPDDGRTISFSTPPPQGEGAQAPQTMAFPMQDPGQQPPPQGGGPYDSGRGPVQGPGGGPPGHPHGPGPGPGQGPLPTGFQPPGQSGKPPSESPLARLKKLALPGRSGGQGGPGGQSGPSGPTGPGGPGGAGAKRNVTPLVIAAAILAFALVGGLAIGVLLSGGEDPPPKGDTVPKDFVQVADAGGKIKAAVPKAWPKGQEPTWDPSTVRLGDGRARPVLRATPNVEDFKGSGASPGVFIGLTTDVANGKLPPPSAAVHPQCTKGKPENYTSPDKSLTGTITRYTACKTGTPSVVEVGLRHKSGTFGAWVRVKETDGRNATKDILDSLKLTAP</sequence>
<keyword evidence="5 11" id="KW-0418">Kinase</keyword>
<dbReference type="PROSITE" id="PS00107">
    <property type="entry name" value="PROTEIN_KINASE_ATP"/>
    <property type="match status" value="1"/>
</dbReference>
<dbReference type="RefSeq" id="WP_197015460.1">
    <property type="nucleotide sequence ID" value="NZ_BAABES010000015.1"/>
</dbReference>
<feature type="compositionally biased region" description="Gly residues" evidence="8">
    <location>
        <begin position="499"/>
        <end position="525"/>
    </location>
</feature>
<keyword evidence="9" id="KW-1133">Transmembrane helix</keyword>
<gene>
    <name evidence="11" type="ORF">IW256_007505</name>
</gene>
<evidence type="ECO:0000256" key="1">
    <source>
        <dbReference type="ARBA" id="ARBA00012513"/>
    </source>
</evidence>
<feature type="domain" description="Protein kinase" evidence="10">
    <location>
        <begin position="10"/>
        <end position="265"/>
    </location>
</feature>
<feature type="compositionally biased region" description="Pro residues" evidence="8">
    <location>
        <begin position="378"/>
        <end position="394"/>
    </location>
</feature>
<feature type="compositionally biased region" description="Pro residues" evidence="8">
    <location>
        <begin position="451"/>
        <end position="467"/>
    </location>
</feature>
<dbReference type="PANTHER" id="PTHR43289:SF6">
    <property type="entry name" value="SERINE_THREONINE-PROTEIN KINASE NEKL-3"/>
    <property type="match status" value="1"/>
</dbReference>
<dbReference type="Pfam" id="PF00069">
    <property type="entry name" value="Pkinase"/>
    <property type="match status" value="1"/>
</dbReference>
<feature type="compositionally biased region" description="Gly residues" evidence="8">
    <location>
        <begin position="306"/>
        <end position="321"/>
    </location>
</feature>
<protein>
    <recommendedName>
        <fullName evidence="1">non-specific serine/threonine protein kinase</fullName>
        <ecNumber evidence="1">2.7.11.1</ecNumber>
    </recommendedName>
</protein>
<evidence type="ECO:0000259" key="10">
    <source>
        <dbReference type="PROSITE" id="PS50011"/>
    </source>
</evidence>
<dbReference type="CDD" id="cd14014">
    <property type="entry name" value="STKc_PknB_like"/>
    <property type="match status" value="1"/>
</dbReference>
<evidence type="ECO:0000256" key="4">
    <source>
        <dbReference type="ARBA" id="ARBA00022741"/>
    </source>
</evidence>
<feature type="compositionally biased region" description="Low complexity" evidence="8">
    <location>
        <begin position="267"/>
        <end position="276"/>
    </location>
</feature>
<dbReference type="InterPro" id="IPR000719">
    <property type="entry name" value="Prot_kinase_dom"/>
</dbReference>
<evidence type="ECO:0000256" key="7">
    <source>
        <dbReference type="PROSITE-ProRule" id="PRU10141"/>
    </source>
</evidence>
<dbReference type="GO" id="GO:0005524">
    <property type="term" value="F:ATP binding"/>
    <property type="evidence" value="ECO:0007669"/>
    <property type="project" value="UniProtKB-UniRule"/>
</dbReference>
<feature type="compositionally biased region" description="Low complexity" evidence="8">
    <location>
        <begin position="468"/>
        <end position="478"/>
    </location>
</feature>
<dbReference type="Proteomes" id="UP000614047">
    <property type="component" value="Unassembled WGS sequence"/>
</dbReference>
<dbReference type="EC" id="2.7.11.1" evidence="1"/>
<organism evidence="11 12">
    <name type="scientific">Actinomadura viridis</name>
    <dbReference type="NCBI Taxonomy" id="58110"/>
    <lineage>
        <taxon>Bacteria</taxon>
        <taxon>Bacillati</taxon>
        <taxon>Actinomycetota</taxon>
        <taxon>Actinomycetes</taxon>
        <taxon>Streptosporangiales</taxon>
        <taxon>Thermomonosporaceae</taxon>
        <taxon>Actinomadura</taxon>
    </lineage>
</organism>
<dbReference type="PROSITE" id="PS50011">
    <property type="entry name" value="PROTEIN_KINASE_DOM"/>
    <property type="match status" value="1"/>
</dbReference>
<evidence type="ECO:0000256" key="6">
    <source>
        <dbReference type="ARBA" id="ARBA00022840"/>
    </source>
</evidence>
<feature type="transmembrane region" description="Helical" evidence="9">
    <location>
        <begin position="533"/>
        <end position="554"/>
    </location>
</feature>
<accession>A0A931GN52</accession>
<dbReference type="SUPFAM" id="SSF56112">
    <property type="entry name" value="Protein kinase-like (PK-like)"/>
    <property type="match status" value="1"/>
</dbReference>
<evidence type="ECO:0000256" key="2">
    <source>
        <dbReference type="ARBA" id="ARBA00022527"/>
    </source>
</evidence>
<dbReference type="SMART" id="SM00220">
    <property type="entry name" value="S_TKc"/>
    <property type="match status" value="1"/>
</dbReference>
<feature type="compositionally biased region" description="Low complexity" evidence="8">
    <location>
        <begin position="411"/>
        <end position="428"/>
    </location>
</feature>
<evidence type="ECO:0000256" key="5">
    <source>
        <dbReference type="ARBA" id="ARBA00022777"/>
    </source>
</evidence>
<keyword evidence="6 7" id="KW-0067">ATP-binding</keyword>
<dbReference type="PROSITE" id="PS00108">
    <property type="entry name" value="PROTEIN_KINASE_ST"/>
    <property type="match status" value="1"/>
</dbReference>
<evidence type="ECO:0000256" key="9">
    <source>
        <dbReference type="SAM" id="Phobius"/>
    </source>
</evidence>
<keyword evidence="2 11" id="KW-0723">Serine/threonine-protein kinase</keyword>
<evidence type="ECO:0000256" key="3">
    <source>
        <dbReference type="ARBA" id="ARBA00022679"/>
    </source>
</evidence>
<proteinExistence type="predicted"/>
<keyword evidence="9" id="KW-0472">Membrane</keyword>
<dbReference type="EMBL" id="JADOUA010000001">
    <property type="protein sequence ID" value="MBG6093392.1"/>
    <property type="molecule type" value="Genomic_DNA"/>
</dbReference>
<keyword evidence="4 7" id="KW-0547">Nucleotide-binding</keyword>
<dbReference type="Gene3D" id="1.10.510.10">
    <property type="entry name" value="Transferase(Phosphotransferase) domain 1"/>
    <property type="match status" value="1"/>
</dbReference>
<dbReference type="GO" id="GO:0004674">
    <property type="term" value="F:protein serine/threonine kinase activity"/>
    <property type="evidence" value="ECO:0007669"/>
    <property type="project" value="UniProtKB-KW"/>
</dbReference>
<evidence type="ECO:0000256" key="8">
    <source>
        <dbReference type="SAM" id="MobiDB-lite"/>
    </source>
</evidence>
<evidence type="ECO:0000313" key="12">
    <source>
        <dbReference type="Proteomes" id="UP000614047"/>
    </source>
</evidence>
<dbReference type="InterPro" id="IPR017441">
    <property type="entry name" value="Protein_kinase_ATP_BS"/>
</dbReference>
<dbReference type="Gene3D" id="3.30.200.20">
    <property type="entry name" value="Phosphorylase Kinase, domain 1"/>
    <property type="match status" value="1"/>
</dbReference>
<feature type="region of interest" description="Disordered" evidence="8">
    <location>
        <begin position="266"/>
        <end position="525"/>
    </location>
</feature>
<feature type="region of interest" description="Disordered" evidence="8">
    <location>
        <begin position="648"/>
        <end position="669"/>
    </location>
</feature>
<feature type="binding site" evidence="7">
    <location>
        <position position="39"/>
    </location>
    <ligand>
        <name>ATP</name>
        <dbReference type="ChEBI" id="CHEBI:30616"/>
    </ligand>
</feature>
<dbReference type="InterPro" id="IPR008271">
    <property type="entry name" value="Ser/Thr_kinase_AS"/>
</dbReference>
<keyword evidence="9" id="KW-0812">Transmembrane</keyword>
<comment type="caution">
    <text evidence="11">The sequence shown here is derived from an EMBL/GenBank/DDBJ whole genome shotgun (WGS) entry which is preliminary data.</text>
</comment>
<dbReference type="AlphaFoldDB" id="A0A931GN52"/>
<reference evidence="11" key="1">
    <citation type="submission" date="2020-11" db="EMBL/GenBank/DDBJ databases">
        <title>Sequencing the genomes of 1000 actinobacteria strains.</title>
        <authorList>
            <person name="Klenk H.-P."/>
        </authorList>
    </citation>
    <scope>NUCLEOTIDE SEQUENCE</scope>
    <source>
        <strain evidence="11">DSM 43175</strain>
    </source>
</reference>